<dbReference type="PANTHER" id="PTHR43879">
    <property type="entry name" value="ABC TRANSPORTER PERMEASE PROTEIN"/>
    <property type="match status" value="1"/>
</dbReference>
<evidence type="ECO:0000256" key="1">
    <source>
        <dbReference type="ARBA" id="ARBA00004141"/>
    </source>
</evidence>
<feature type="region of interest" description="Disordered" evidence="6">
    <location>
        <begin position="1"/>
        <end position="38"/>
    </location>
</feature>
<keyword evidence="5" id="KW-0813">Transport</keyword>
<dbReference type="Pfam" id="PF00528">
    <property type="entry name" value="BPD_transp_1"/>
    <property type="match status" value="1"/>
</dbReference>
<evidence type="ECO:0000256" key="5">
    <source>
        <dbReference type="RuleBase" id="RU363032"/>
    </source>
</evidence>
<feature type="transmembrane region" description="Helical" evidence="5">
    <location>
        <begin position="177"/>
        <end position="197"/>
    </location>
</feature>
<gene>
    <name evidence="8" type="ORF">GCM10022255_053370</name>
</gene>
<evidence type="ECO:0000256" key="3">
    <source>
        <dbReference type="ARBA" id="ARBA00022989"/>
    </source>
</evidence>
<comment type="similarity">
    <text evidence="5">Belongs to the binding-protein-dependent transport system permease family.</text>
</comment>
<dbReference type="CDD" id="cd06261">
    <property type="entry name" value="TM_PBP2"/>
    <property type="match status" value="1"/>
</dbReference>
<evidence type="ECO:0000256" key="4">
    <source>
        <dbReference type="ARBA" id="ARBA00023136"/>
    </source>
</evidence>
<feature type="transmembrane region" description="Helical" evidence="5">
    <location>
        <begin position="108"/>
        <end position="129"/>
    </location>
</feature>
<comment type="subcellular location">
    <subcellularLocation>
        <location evidence="5">Cell membrane</location>
        <topology evidence="5">Multi-pass membrane protein</topology>
    </subcellularLocation>
    <subcellularLocation>
        <location evidence="1">Membrane</location>
        <topology evidence="1">Multi-pass membrane protein</topology>
    </subcellularLocation>
</comment>
<dbReference type="Gene3D" id="1.10.3720.10">
    <property type="entry name" value="MetI-like"/>
    <property type="match status" value="1"/>
</dbReference>
<feature type="domain" description="ABC transmembrane type-1" evidence="7">
    <location>
        <begin position="104"/>
        <end position="300"/>
    </location>
</feature>
<evidence type="ECO:0000256" key="6">
    <source>
        <dbReference type="SAM" id="MobiDB-lite"/>
    </source>
</evidence>
<keyword evidence="4 5" id="KW-0472">Membrane</keyword>
<feature type="transmembrane region" description="Helical" evidence="5">
    <location>
        <begin position="45"/>
        <end position="66"/>
    </location>
</feature>
<proteinExistence type="inferred from homology"/>
<protein>
    <submittedName>
        <fullName evidence="8">Carbohydrate ABC transporter permease</fullName>
    </submittedName>
</protein>
<feature type="compositionally biased region" description="Low complexity" evidence="6">
    <location>
        <begin position="1"/>
        <end position="11"/>
    </location>
</feature>
<evidence type="ECO:0000256" key="2">
    <source>
        <dbReference type="ARBA" id="ARBA00022692"/>
    </source>
</evidence>
<dbReference type="InterPro" id="IPR035906">
    <property type="entry name" value="MetI-like_sf"/>
</dbReference>
<reference evidence="9" key="1">
    <citation type="journal article" date="2019" name="Int. J. Syst. Evol. Microbiol.">
        <title>The Global Catalogue of Microorganisms (GCM) 10K type strain sequencing project: providing services to taxonomists for standard genome sequencing and annotation.</title>
        <authorList>
            <consortium name="The Broad Institute Genomics Platform"/>
            <consortium name="The Broad Institute Genome Sequencing Center for Infectious Disease"/>
            <person name="Wu L."/>
            <person name="Ma J."/>
        </authorList>
    </citation>
    <scope>NUCLEOTIDE SEQUENCE [LARGE SCALE GENOMIC DNA]</scope>
    <source>
        <strain evidence="9">JCM 17441</strain>
    </source>
</reference>
<name>A0ABP8DDF7_9ACTN</name>
<feature type="transmembrane region" description="Helical" evidence="5">
    <location>
        <begin position="136"/>
        <end position="157"/>
    </location>
</feature>
<keyword evidence="2 5" id="KW-0812">Transmembrane</keyword>
<dbReference type="PANTHER" id="PTHR43879:SF1">
    <property type="entry name" value="GLUCOSE IMPORT SYSTEM PERMEASE PROTEIN GLCU"/>
    <property type="match status" value="1"/>
</dbReference>
<keyword evidence="9" id="KW-1185">Reference proteome</keyword>
<feature type="transmembrane region" description="Helical" evidence="5">
    <location>
        <begin position="218"/>
        <end position="243"/>
    </location>
</feature>
<feature type="compositionally biased region" description="Pro residues" evidence="6">
    <location>
        <begin position="12"/>
        <end position="29"/>
    </location>
</feature>
<feature type="transmembrane region" description="Helical" evidence="5">
    <location>
        <begin position="279"/>
        <end position="300"/>
    </location>
</feature>
<dbReference type="InterPro" id="IPR000515">
    <property type="entry name" value="MetI-like"/>
</dbReference>
<evidence type="ECO:0000313" key="8">
    <source>
        <dbReference type="EMBL" id="GAA4253254.1"/>
    </source>
</evidence>
<dbReference type="EMBL" id="BAABAT010000015">
    <property type="protein sequence ID" value="GAA4253254.1"/>
    <property type="molecule type" value="Genomic_DNA"/>
</dbReference>
<accession>A0ABP8DDF7</accession>
<evidence type="ECO:0000259" key="7">
    <source>
        <dbReference type="PROSITE" id="PS50928"/>
    </source>
</evidence>
<dbReference type="SUPFAM" id="SSF161098">
    <property type="entry name" value="MetI-like"/>
    <property type="match status" value="1"/>
</dbReference>
<comment type="caution">
    <text evidence="8">The sequence shown here is derived from an EMBL/GenBank/DDBJ whole genome shotgun (WGS) entry which is preliminary data.</text>
</comment>
<dbReference type="PROSITE" id="PS50928">
    <property type="entry name" value="ABC_TM1"/>
    <property type="match status" value="1"/>
</dbReference>
<keyword evidence="3 5" id="KW-1133">Transmembrane helix</keyword>
<organism evidence="8 9">
    <name type="scientific">Dactylosporangium darangshiense</name>
    <dbReference type="NCBI Taxonomy" id="579108"/>
    <lineage>
        <taxon>Bacteria</taxon>
        <taxon>Bacillati</taxon>
        <taxon>Actinomycetota</taxon>
        <taxon>Actinomycetes</taxon>
        <taxon>Micromonosporales</taxon>
        <taxon>Micromonosporaceae</taxon>
        <taxon>Dactylosporangium</taxon>
    </lineage>
</organism>
<dbReference type="Proteomes" id="UP001500620">
    <property type="component" value="Unassembled WGS sequence"/>
</dbReference>
<evidence type="ECO:0000313" key="9">
    <source>
        <dbReference type="Proteomes" id="UP001500620"/>
    </source>
</evidence>
<sequence>MVRATAAVVPRQPTPPQRPGNLPTPPPSSPGELPRWQRPGPLRTTLRYITLWALAAFFLMPVYVLIVTSFKNPADVSVTRIWELPTSLSFDNFSAVLPKLSSGFRNSLALSIPASLISALLGCANGFVLSKFRFPLSNVVFPLILFGIFVPYQAVIIPVSQTMTAVGLRGSGDATGGLLGLMLIHIIYGLPITTLIFRNHFVSMPDALLESARLDGAGVLRTWVDLAVPLSKPAFAVAVIWQFTSSWNDFMFGAMMTSRDSWPVTIALNNVAGGQSVPFGQAMAGALLVSLPTLAIYVLLGRFFMRGLLAGTLQEH</sequence>
<dbReference type="RefSeq" id="WP_345130309.1">
    <property type="nucleotide sequence ID" value="NZ_BAABAT010000015.1"/>
</dbReference>